<dbReference type="AlphaFoldDB" id="A0A927I216"/>
<dbReference type="Gene3D" id="2.30.110.20">
    <property type="entry name" value="Hcp1-like"/>
    <property type="match status" value="1"/>
</dbReference>
<dbReference type="RefSeq" id="WP_038358308.1">
    <property type="nucleotide sequence ID" value="NZ_JACXWY010000016.1"/>
</dbReference>
<dbReference type="PANTHER" id="PTHR36152">
    <property type="entry name" value="CYTOPLASMIC PROTEIN-RELATED"/>
    <property type="match status" value="1"/>
</dbReference>
<name>A0A927I216_9HYPH</name>
<accession>A0A927I216</accession>
<dbReference type="SUPFAM" id="SSF141452">
    <property type="entry name" value="Hcp1-like"/>
    <property type="match status" value="1"/>
</dbReference>
<dbReference type="InterPro" id="IPR053165">
    <property type="entry name" value="HSI-I_assembly_Hcp1"/>
</dbReference>
<keyword evidence="2" id="KW-1185">Reference proteome</keyword>
<comment type="caution">
    <text evidence="1">The sequence shown here is derived from an EMBL/GenBank/DDBJ whole genome shotgun (WGS) entry which is preliminary data.</text>
</comment>
<evidence type="ECO:0000313" key="2">
    <source>
        <dbReference type="Proteomes" id="UP000619295"/>
    </source>
</evidence>
<dbReference type="PANTHER" id="PTHR36152:SF5">
    <property type="entry name" value="PROTEIN HCP1"/>
    <property type="match status" value="1"/>
</dbReference>
<evidence type="ECO:0000313" key="1">
    <source>
        <dbReference type="EMBL" id="MBD3848261.1"/>
    </source>
</evidence>
<dbReference type="InterPro" id="IPR036624">
    <property type="entry name" value="Hcp1-lik_sf"/>
</dbReference>
<dbReference type="InterPro" id="IPR008514">
    <property type="entry name" value="T6SS_Hcp"/>
</dbReference>
<protein>
    <submittedName>
        <fullName evidence="1">Type VI secretion system tube protein Hcp</fullName>
    </submittedName>
</protein>
<reference evidence="1" key="1">
    <citation type="submission" date="2020-09" db="EMBL/GenBank/DDBJ databases">
        <title>Bosea spartocytisi sp. nov. a root nodule endophyte of Spartocytisus supranubius in the high mountain ecosystem fo the Teide National Park (Canary Islands, Spain).</title>
        <authorList>
            <person name="Pulido-Suarez L."/>
            <person name="Peix A."/>
            <person name="Igual J.M."/>
            <person name="Socas-Perez N."/>
            <person name="Velazquez E."/>
            <person name="Flores-Felix J.D."/>
            <person name="Leon-Barrios M."/>
        </authorList>
    </citation>
    <scope>NUCLEOTIDE SEQUENCE</scope>
    <source>
        <strain evidence="1">SSUT16</strain>
    </source>
</reference>
<sequence>MAADFLLKIDEIKGEAQDKTHKDTIAVDSFSWGISNPGSYAHGGGGGAGKANFQDMHFTAQVSKASANLALYCASGKYIKKAVLYVRKQGEKPQEYYTVTLEDLIVSSYQSGDAAGGSSVPTDQFALNYAKVEFQYRPQKSDQTLDSAIEMKWDLKGNAKS</sequence>
<proteinExistence type="predicted"/>
<dbReference type="EMBL" id="JACXWY010000016">
    <property type="protein sequence ID" value="MBD3848261.1"/>
    <property type="molecule type" value="Genomic_DNA"/>
</dbReference>
<organism evidence="1 2">
    <name type="scientific">Bosea spartocytisi</name>
    <dbReference type="NCBI Taxonomy" id="2773451"/>
    <lineage>
        <taxon>Bacteria</taxon>
        <taxon>Pseudomonadati</taxon>
        <taxon>Pseudomonadota</taxon>
        <taxon>Alphaproteobacteria</taxon>
        <taxon>Hyphomicrobiales</taxon>
        <taxon>Boseaceae</taxon>
        <taxon>Bosea</taxon>
    </lineage>
</organism>
<dbReference type="Proteomes" id="UP000619295">
    <property type="component" value="Unassembled WGS sequence"/>
</dbReference>
<gene>
    <name evidence="1" type="ORF">IED13_21400</name>
</gene>
<dbReference type="Pfam" id="PF05638">
    <property type="entry name" value="T6SS_HCP"/>
    <property type="match status" value="1"/>
</dbReference>